<dbReference type="PANTHER" id="PTHR35024:SF4">
    <property type="entry name" value="POLYMER-FORMING CYTOSKELETAL PROTEIN"/>
    <property type="match status" value="1"/>
</dbReference>
<reference evidence="2" key="1">
    <citation type="journal article" date="2014" name="Front. Microbiol.">
        <title>High frequency of phylogenetically diverse reductive dehalogenase-homologous genes in deep subseafloor sedimentary metagenomes.</title>
        <authorList>
            <person name="Kawai M."/>
            <person name="Futagami T."/>
            <person name="Toyoda A."/>
            <person name="Takaki Y."/>
            <person name="Nishi S."/>
            <person name="Hori S."/>
            <person name="Arai W."/>
            <person name="Tsubouchi T."/>
            <person name="Morono Y."/>
            <person name="Uchiyama I."/>
            <person name="Ito T."/>
            <person name="Fujiyama A."/>
            <person name="Inagaki F."/>
            <person name="Takami H."/>
        </authorList>
    </citation>
    <scope>NUCLEOTIDE SEQUENCE</scope>
    <source>
        <strain evidence="2">Expedition CK06-06</strain>
    </source>
</reference>
<organism evidence="2">
    <name type="scientific">marine sediment metagenome</name>
    <dbReference type="NCBI Taxonomy" id="412755"/>
    <lineage>
        <taxon>unclassified sequences</taxon>
        <taxon>metagenomes</taxon>
        <taxon>ecological metagenomes</taxon>
    </lineage>
</organism>
<dbReference type="EMBL" id="BARS01036748">
    <property type="protein sequence ID" value="GAG18436.1"/>
    <property type="molecule type" value="Genomic_DNA"/>
</dbReference>
<evidence type="ECO:0008006" key="3">
    <source>
        <dbReference type="Google" id="ProtNLM"/>
    </source>
</evidence>
<dbReference type="InterPro" id="IPR007607">
    <property type="entry name" value="BacA/B"/>
</dbReference>
<evidence type="ECO:0000256" key="1">
    <source>
        <dbReference type="SAM" id="MobiDB-lite"/>
    </source>
</evidence>
<sequence>MRERKRELDDDKITGFFDTNTEIKGELTFKGSFRIDGHFKGKINADSTLVIGDSGKVEADIKIGYIIINGEIKGSIQAKEKVEIHSNGRVFGTIVTPKLIVEEGAYLETNCQTTDKLISPDPEKPSPEKKEIDSDFLP</sequence>
<accession>X0X0B3</accession>
<evidence type="ECO:0000313" key="2">
    <source>
        <dbReference type="EMBL" id="GAG18436.1"/>
    </source>
</evidence>
<feature type="compositionally biased region" description="Basic and acidic residues" evidence="1">
    <location>
        <begin position="121"/>
        <end position="138"/>
    </location>
</feature>
<protein>
    <recommendedName>
        <fullName evidence="3">Polymer-forming cytoskeletal protein</fullName>
    </recommendedName>
</protein>
<proteinExistence type="predicted"/>
<dbReference type="PANTHER" id="PTHR35024">
    <property type="entry name" value="HYPOTHETICAL CYTOSOLIC PROTEIN"/>
    <property type="match status" value="1"/>
</dbReference>
<dbReference type="AlphaFoldDB" id="X0X0B3"/>
<name>X0X0B3_9ZZZZ</name>
<comment type="caution">
    <text evidence="2">The sequence shown here is derived from an EMBL/GenBank/DDBJ whole genome shotgun (WGS) entry which is preliminary data.</text>
</comment>
<dbReference type="Pfam" id="PF04519">
    <property type="entry name" value="Bactofilin"/>
    <property type="match status" value="1"/>
</dbReference>
<gene>
    <name evidence="2" type="ORF">S01H1_56433</name>
</gene>
<feature type="region of interest" description="Disordered" evidence="1">
    <location>
        <begin position="115"/>
        <end position="138"/>
    </location>
</feature>